<dbReference type="EMBL" id="CATNWA010007353">
    <property type="protein sequence ID" value="CAI9553854.1"/>
    <property type="molecule type" value="Genomic_DNA"/>
</dbReference>
<protein>
    <submittedName>
        <fullName evidence="2">Uncharacterized protein</fullName>
    </submittedName>
</protein>
<evidence type="ECO:0000256" key="1">
    <source>
        <dbReference type="SAM" id="Phobius"/>
    </source>
</evidence>
<gene>
    <name evidence="2" type="ORF">SPARVUS_LOCUS4108603</name>
</gene>
<accession>A0ABN9C1H2</accession>
<keyword evidence="1" id="KW-0472">Membrane</keyword>
<dbReference type="Proteomes" id="UP001162483">
    <property type="component" value="Unassembled WGS sequence"/>
</dbReference>
<organism evidence="2 3">
    <name type="scientific">Staurois parvus</name>
    <dbReference type="NCBI Taxonomy" id="386267"/>
    <lineage>
        <taxon>Eukaryota</taxon>
        <taxon>Metazoa</taxon>
        <taxon>Chordata</taxon>
        <taxon>Craniata</taxon>
        <taxon>Vertebrata</taxon>
        <taxon>Euteleostomi</taxon>
        <taxon>Amphibia</taxon>
        <taxon>Batrachia</taxon>
        <taxon>Anura</taxon>
        <taxon>Neobatrachia</taxon>
        <taxon>Ranoidea</taxon>
        <taxon>Ranidae</taxon>
        <taxon>Staurois</taxon>
    </lineage>
</organism>
<name>A0ABN9C1H2_9NEOB</name>
<reference evidence="2" key="1">
    <citation type="submission" date="2023-05" db="EMBL/GenBank/DDBJ databases">
        <authorList>
            <person name="Stuckert A."/>
        </authorList>
    </citation>
    <scope>NUCLEOTIDE SEQUENCE</scope>
</reference>
<sequence>MEYLELQITFSSYLAVVTIGGTIQKVTIGYHMMILAFPNLGERMPFFPFNHCSM</sequence>
<keyword evidence="1" id="KW-1133">Transmembrane helix</keyword>
<comment type="caution">
    <text evidence="2">The sequence shown here is derived from an EMBL/GenBank/DDBJ whole genome shotgun (WGS) entry which is preliminary data.</text>
</comment>
<proteinExistence type="predicted"/>
<feature type="transmembrane region" description="Helical" evidence="1">
    <location>
        <begin position="12"/>
        <end position="37"/>
    </location>
</feature>
<keyword evidence="3" id="KW-1185">Reference proteome</keyword>
<keyword evidence="1" id="KW-0812">Transmembrane</keyword>
<evidence type="ECO:0000313" key="3">
    <source>
        <dbReference type="Proteomes" id="UP001162483"/>
    </source>
</evidence>
<evidence type="ECO:0000313" key="2">
    <source>
        <dbReference type="EMBL" id="CAI9553854.1"/>
    </source>
</evidence>